<name>A0A0F7P8J0_9EURY</name>
<dbReference type="Pfam" id="PF09341">
    <property type="entry name" value="Pcc1"/>
    <property type="match status" value="1"/>
</dbReference>
<gene>
    <name evidence="3" type="ORF">HLASA_0567</name>
    <name evidence="2" type="ORF">HLASF_0570</name>
</gene>
<dbReference type="InterPro" id="IPR015419">
    <property type="entry name" value="CTAG/Pcc1"/>
</dbReference>
<sequence>MHRTTLTFSYDSVRRAAIVERSVSVEIGDIASDRTAASIDRDGSTVTVDVEASDLVGLRAGQNTWLSLVEVAEGVVDAANR</sequence>
<dbReference type="Proteomes" id="UP000060390">
    <property type="component" value="Chromosome"/>
</dbReference>
<dbReference type="STRING" id="1604004.HLASA_0567"/>
<dbReference type="RefSeq" id="WP_050047870.1">
    <property type="nucleotide sequence ID" value="NZ_CP008874.1"/>
</dbReference>
<dbReference type="OrthoDB" id="8982at2157"/>
<dbReference type="NCBIfam" id="NF011470">
    <property type="entry name" value="PRK14887.1"/>
    <property type="match status" value="1"/>
</dbReference>
<reference evidence="3 4" key="3">
    <citation type="journal article" date="2016" name="Stand. Genomic Sci.">
        <title>Complete genome sequence of 'Halanaeroarchaeum sulfurireducens' M27-SA2, a sulfur-reducing and acetate-oxidizing haloarchaeon from the deep-sea hypersaline anoxic lake Medee.</title>
        <authorList>
            <person name="Messina E."/>
            <person name="Sorokin D.Y."/>
            <person name="Kublanov I.V."/>
            <person name="Toshchakov S."/>
            <person name="Lopatina A."/>
            <person name="Arcadi E."/>
            <person name="Smedile F."/>
            <person name="La Spada G."/>
            <person name="La Cono V."/>
            <person name="Yakimov M.M."/>
        </authorList>
    </citation>
    <scope>NUCLEOTIDE SEQUENCE [LARGE SCALE GENOMIC DNA]</scope>
    <source>
        <strain evidence="3 4">M27-SA2</strain>
    </source>
</reference>
<comment type="similarity">
    <text evidence="1">Belongs to the CTAG/PCC1 family.</text>
</comment>
<keyword evidence="5" id="KW-1185">Reference proteome</keyword>
<dbReference type="Gene3D" id="3.30.310.50">
    <property type="entry name" value="Alpha-D-phosphohexomutase, C-terminal domain"/>
    <property type="match status" value="1"/>
</dbReference>
<reference evidence="4" key="2">
    <citation type="submission" date="2015-05" db="EMBL/GenBank/DDBJ databases">
        <title>Complete genome sequence of Halanaeroarchaeum sulfurireducens type strain M27-SA2, a sulfate-reducer haloarchaeon from marine anoxic lake Medee.</title>
        <authorList>
            <person name="Messina E."/>
            <person name="Kublanov I.V."/>
            <person name="Toshchakov S."/>
            <person name="Arcadi E."/>
            <person name="La Spada G."/>
            <person name="La Cono V."/>
            <person name="Yakimov M.M."/>
        </authorList>
    </citation>
    <scope>NUCLEOTIDE SEQUENCE [LARGE SCALE GENOMIC DNA]</scope>
    <source>
        <strain evidence="4">M27-SA2</strain>
    </source>
</reference>
<evidence type="ECO:0000256" key="1">
    <source>
        <dbReference type="ARBA" id="ARBA00007073"/>
    </source>
</evidence>
<evidence type="ECO:0000313" key="4">
    <source>
        <dbReference type="Proteomes" id="UP000060390"/>
    </source>
</evidence>
<dbReference type="GeneID" id="26009934"/>
<dbReference type="KEGG" id="hsu:HLASF_0570"/>
<dbReference type="KEGG" id="hsf:HLASA_0567"/>
<dbReference type="AlphaFoldDB" id="A0A0F7P8J0"/>
<organism evidence="2 5">
    <name type="scientific">Halanaeroarchaeum sulfurireducens</name>
    <dbReference type="NCBI Taxonomy" id="1604004"/>
    <lineage>
        <taxon>Archaea</taxon>
        <taxon>Methanobacteriati</taxon>
        <taxon>Methanobacteriota</taxon>
        <taxon>Stenosarchaea group</taxon>
        <taxon>Halobacteria</taxon>
        <taxon>Halobacteriales</taxon>
        <taxon>Halobacteriaceae</taxon>
        <taxon>Halanaeroarchaeum</taxon>
    </lineage>
</organism>
<proteinExistence type="inferred from homology"/>
<protein>
    <submittedName>
        <fullName evidence="2">Rpo operon protein</fullName>
    </submittedName>
</protein>
<reference evidence="2 5" key="1">
    <citation type="journal article" date="2015" name="ISME J.">
        <title>Elemental sulfur and acetate can support life of a novel strictly anaerobic haloarchaeon.</title>
        <authorList>
            <person name="Sorokin D.Y."/>
            <person name="Kublanov I.V."/>
            <person name="Gavrilov S.N."/>
            <person name="Rojo D."/>
            <person name="Roman P."/>
            <person name="Golyshin P.N."/>
            <person name="Slepak V.Z."/>
            <person name="Smedile F."/>
            <person name="Ferrer M."/>
            <person name="Messina E."/>
            <person name="La Cono V."/>
            <person name="Yakimov M.M."/>
        </authorList>
    </citation>
    <scope>NUCLEOTIDE SEQUENCE [LARGE SCALE GENOMIC DNA]</scope>
    <source>
        <strain evidence="2 5">HSR2</strain>
    </source>
</reference>
<evidence type="ECO:0000313" key="2">
    <source>
        <dbReference type="EMBL" id="AKH97067.1"/>
    </source>
</evidence>
<dbReference type="HOGENOM" id="CLU_170076_1_0_2"/>
<evidence type="ECO:0000313" key="3">
    <source>
        <dbReference type="EMBL" id="ALG81468.1"/>
    </source>
</evidence>
<dbReference type="Proteomes" id="UP000069906">
    <property type="component" value="Chromosome"/>
</dbReference>
<evidence type="ECO:0000313" key="5">
    <source>
        <dbReference type="Proteomes" id="UP000069906"/>
    </source>
</evidence>
<dbReference type="EMBL" id="CP011564">
    <property type="protein sequence ID" value="ALG81468.1"/>
    <property type="molecule type" value="Genomic_DNA"/>
</dbReference>
<accession>A0A0F7P8J0</accession>
<dbReference type="EMBL" id="CP008874">
    <property type="protein sequence ID" value="AKH97067.1"/>
    <property type="molecule type" value="Genomic_DNA"/>
</dbReference>